<dbReference type="GO" id="GO:0000272">
    <property type="term" value="P:polysaccharide catabolic process"/>
    <property type="evidence" value="ECO:0007669"/>
    <property type="project" value="InterPro"/>
</dbReference>
<dbReference type="PROSITE" id="PS00659">
    <property type="entry name" value="GLYCOSYL_HYDROL_F5"/>
    <property type="match status" value="1"/>
</dbReference>
<reference evidence="6" key="1">
    <citation type="submission" date="2022-05" db="EMBL/GenBank/DDBJ databases">
        <authorList>
            <person name="Sun H.-N."/>
        </authorList>
    </citation>
    <scope>NUCLEOTIDE SEQUENCE</scope>
    <source>
        <strain evidence="6">HB14</strain>
    </source>
</reference>
<comment type="caution">
    <text evidence="6">The sequence shown here is derived from an EMBL/GenBank/DDBJ whole genome shotgun (WGS) entry which is preliminary data.</text>
</comment>
<dbReference type="InterPro" id="IPR001547">
    <property type="entry name" value="Glyco_hydro_5"/>
</dbReference>
<dbReference type="RefSeq" id="WP_253968301.1">
    <property type="nucleotide sequence ID" value="NZ_JAMFTH010000003.1"/>
</dbReference>
<dbReference type="EMBL" id="JAMFTH010000003">
    <property type="protein sequence ID" value="MCP8900011.1"/>
    <property type="molecule type" value="Genomic_DNA"/>
</dbReference>
<evidence type="ECO:0000313" key="6">
    <source>
        <dbReference type="EMBL" id="MCP8900011.1"/>
    </source>
</evidence>
<accession>A0A9X2KTL2</accession>
<organism evidence="6 7">
    <name type="scientific">Gilvimarinus xylanilyticus</name>
    <dbReference type="NCBI Taxonomy" id="2944139"/>
    <lineage>
        <taxon>Bacteria</taxon>
        <taxon>Pseudomonadati</taxon>
        <taxon>Pseudomonadota</taxon>
        <taxon>Gammaproteobacteria</taxon>
        <taxon>Cellvibrionales</taxon>
        <taxon>Cellvibrionaceae</taxon>
        <taxon>Gilvimarinus</taxon>
    </lineage>
</organism>
<sequence length="335" mass="37149">MFCKPLLALGLSLGLSYTTAQAETAVQVHGALSVKGNQIIDARGEPLSLAGPSLFWSNSGWNADRYYNPQVVNYLQEQWNAPIIRAAIGAGGNGGMQTHPEENRKKAETVIDAAIDQGMYVILDWHAHHGEDHTQSAVEFFEYFARQYGQHDNIIYEIYNEPLADTDWNTVIKPYAETLISHIRAIDPDNLIIVGTQSWSQDVDKAAANPLTGYNNIAYTLHFYAGTHKQELRDKAEKALQEGVALMVTEWGTVNADGDGGVDKQSTEQWLSFMRDHHLTHANWALNDKDEGASMLKPGTAPDGNWTDDDLTESGLYVKSIIQGWHEIDYSGDGE</sequence>
<feature type="domain" description="Glycoside hydrolase family 5" evidence="5">
    <location>
        <begin position="41"/>
        <end position="289"/>
    </location>
</feature>
<dbReference type="PANTHER" id="PTHR34142">
    <property type="entry name" value="ENDO-BETA-1,4-GLUCANASE A"/>
    <property type="match status" value="1"/>
</dbReference>
<evidence type="ECO:0000259" key="5">
    <source>
        <dbReference type="Pfam" id="PF00150"/>
    </source>
</evidence>
<dbReference type="Pfam" id="PF00150">
    <property type="entry name" value="Cellulase"/>
    <property type="match status" value="1"/>
</dbReference>
<gene>
    <name evidence="6" type="ORF">M6D89_11945</name>
</gene>
<protein>
    <submittedName>
        <fullName evidence="6">Glycoside hydrolase family 5 protein</fullName>
    </submittedName>
</protein>
<proteinExistence type="inferred from homology"/>
<evidence type="ECO:0000256" key="3">
    <source>
        <dbReference type="RuleBase" id="RU361153"/>
    </source>
</evidence>
<name>A0A9X2KTL2_9GAMM</name>
<dbReference type="AlphaFoldDB" id="A0A9X2KTL2"/>
<keyword evidence="2 3" id="KW-0326">Glycosidase</keyword>
<dbReference type="Proteomes" id="UP001139319">
    <property type="component" value="Unassembled WGS sequence"/>
</dbReference>
<feature type="signal peptide" evidence="4">
    <location>
        <begin position="1"/>
        <end position="22"/>
    </location>
</feature>
<feature type="chain" id="PRO_5040865044" evidence="4">
    <location>
        <begin position="23"/>
        <end position="335"/>
    </location>
</feature>
<comment type="similarity">
    <text evidence="3">Belongs to the glycosyl hydrolase 5 (cellulase A) family.</text>
</comment>
<evidence type="ECO:0000256" key="1">
    <source>
        <dbReference type="ARBA" id="ARBA00022801"/>
    </source>
</evidence>
<keyword evidence="1 3" id="KW-0378">Hydrolase</keyword>
<dbReference type="PANTHER" id="PTHR34142:SF1">
    <property type="entry name" value="GLYCOSIDE HYDROLASE FAMILY 5 DOMAIN-CONTAINING PROTEIN"/>
    <property type="match status" value="1"/>
</dbReference>
<evidence type="ECO:0000256" key="4">
    <source>
        <dbReference type="SAM" id="SignalP"/>
    </source>
</evidence>
<keyword evidence="7" id="KW-1185">Reference proteome</keyword>
<evidence type="ECO:0000313" key="7">
    <source>
        <dbReference type="Proteomes" id="UP001139319"/>
    </source>
</evidence>
<evidence type="ECO:0000256" key="2">
    <source>
        <dbReference type="ARBA" id="ARBA00023295"/>
    </source>
</evidence>
<dbReference type="InterPro" id="IPR017853">
    <property type="entry name" value="GH"/>
</dbReference>
<dbReference type="SUPFAM" id="SSF51445">
    <property type="entry name" value="(Trans)glycosidases"/>
    <property type="match status" value="1"/>
</dbReference>
<reference evidence="6" key="2">
    <citation type="submission" date="2023-01" db="EMBL/GenBank/DDBJ databases">
        <title>Gilvimarinus xylanilyticus HB14 isolated from Caulerpa lentillifera aquaculture base in Hainan, China.</title>
        <authorList>
            <person name="Zhang Y.-J."/>
        </authorList>
    </citation>
    <scope>NUCLEOTIDE SEQUENCE</scope>
    <source>
        <strain evidence="6">HB14</strain>
    </source>
</reference>
<keyword evidence="4" id="KW-0732">Signal</keyword>
<dbReference type="InterPro" id="IPR018087">
    <property type="entry name" value="Glyco_hydro_5_CS"/>
</dbReference>
<dbReference type="GO" id="GO:0004553">
    <property type="term" value="F:hydrolase activity, hydrolyzing O-glycosyl compounds"/>
    <property type="evidence" value="ECO:0007669"/>
    <property type="project" value="InterPro"/>
</dbReference>
<dbReference type="Gene3D" id="3.20.20.80">
    <property type="entry name" value="Glycosidases"/>
    <property type="match status" value="1"/>
</dbReference>